<protein>
    <recommendedName>
        <fullName evidence="4">Lipoprotein</fullName>
    </recommendedName>
</protein>
<dbReference type="InterPro" id="IPR029058">
    <property type="entry name" value="AB_hydrolase_fold"/>
</dbReference>
<evidence type="ECO:0008006" key="4">
    <source>
        <dbReference type="Google" id="ProtNLM"/>
    </source>
</evidence>
<name>A0ABN6YWC0_9FIRM</name>
<dbReference type="Gene3D" id="3.40.50.1820">
    <property type="entry name" value="alpha/beta hydrolase"/>
    <property type="match status" value="1"/>
</dbReference>
<dbReference type="PROSITE" id="PS51257">
    <property type="entry name" value="PROKAR_LIPOPROTEIN"/>
    <property type="match status" value="1"/>
</dbReference>
<dbReference type="Proteomes" id="UP001305815">
    <property type="component" value="Chromosome"/>
</dbReference>
<evidence type="ECO:0000313" key="2">
    <source>
        <dbReference type="EMBL" id="BDZ77572.1"/>
    </source>
</evidence>
<accession>A0ABN6YWC0</accession>
<feature type="signal peptide" evidence="1">
    <location>
        <begin position="1"/>
        <end position="22"/>
    </location>
</feature>
<evidence type="ECO:0000256" key="1">
    <source>
        <dbReference type="SAM" id="SignalP"/>
    </source>
</evidence>
<evidence type="ECO:0000313" key="3">
    <source>
        <dbReference type="Proteomes" id="UP001305815"/>
    </source>
</evidence>
<sequence length="114" mass="12902">MKRSFMATFLILLIAVSMVACGRANDNIGNDNGNASTASQKQTEYLEAIPEEYFENAEQQGQVIQVTYQSQDYTGNDTAITKPAFVYLPYGYDENDTDTRYDILYRFITGQLKN</sequence>
<gene>
    <name evidence="2" type="ORF">Lac1_17550</name>
</gene>
<dbReference type="RefSeq" id="WP_316264609.1">
    <property type="nucleotide sequence ID" value="NZ_AP027742.1"/>
</dbReference>
<organism evidence="2 3">
    <name type="scientific">Claveliimonas bilis</name>
    <dbReference type="NCBI Taxonomy" id="3028070"/>
    <lineage>
        <taxon>Bacteria</taxon>
        <taxon>Bacillati</taxon>
        <taxon>Bacillota</taxon>
        <taxon>Clostridia</taxon>
        <taxon>Lachnospirales</taxon>
        <taxon>Lachnospiraceae</taxon>
        <taxon>Claveliimonas</taxon>
    </lineage>
</organism>
<reference evidence="3" key="1">
    <citation type="journal article" date="2023" name="Int. J. Syst. Evol. Microbiol.">
        <title>Claveliimonas bilis gen. nov., sp. nov., deoxycholic acid-producing bacteria isolated from human faeces, and reclassification of Sellimonas monacensis Zenner et al. 2021 as Claveliimonas monacensis comb. nov.</title>
        <authorList>
            <person name="Hisatomi A."/>
            <person name="Kastawa N.W.E.P.G."/>
            <person name="Song I."/>
            <person name="Ohkuma M."/>
            <person name="Fukiya S."/>
            <person name="Sakamoto M."/>
        </authorList>
    </citation>
    <scope>NUCLEOTIDE SEQUENCE [LARGE SCALE GENOMIC DNA]</scope>
    <source>
        <strain evidence="3">12BBH14</strain>
    </source>
</reference>
<proteinExistence type="predicted"/>
<keyword evidence="3" id="KW-1185">Reference proteome</keyword>
<dbReference type="EMBL" id="AP027742">
    <property type="protein sequence ID" value="BDZ77572.1"/>
    <property type="molecule type" value="Genomic_DNA"/>
</dbReference>
<keyword evidence="1" id="KW-0732">Signal</keyword>
<feature type="chain" id="PRO_5045474153" description="Lipoprotein" evidence="1">
    <location>
        <begin position="23"/>
        <end position="114"/>
    </location>
</feature>